<sequence>MKRPADVAFAQDEAISMVAVGLPHSQTTPIASPVPPAKSLHTRTISRKPSKGSTTLRRGPTLLDRAGQAKAAAAAQQILSRTSSSAHASERVVVDGYANRNLEPHSSGHSQSLSATVIIPTAVTKAKQRSNVIRRAKSFAQLDQPHEDTAPMPRPTKRRKTSAPIGRELNQYVPVSLGATNLSSTSQPVGLSNFSQSLLAASYRLMSSIGLGGWISYPTGITSQHIPQVEAVHNLPHLIQPDTDIQMQEKEIESTIGDEMTSHNAQIRSSAPASTIPPARKPAATIRKSTSTSTYTSDQWKRLSRFPHLVAHRTSEPAIRKRIARQHWEKNGRLAKENAMCHQAKPLTRSPLSSEIIPDEESLSGLLTSHSSMTSLASTASLDEPSFIPSSTPMMWDEKVFPMSPSHSCLHTERAVLLRTCTTPRSRYPYFPTFTKKRPGRENRDLLRRMTLLINFGYWLYQTELWEPAATAGLNSVVEWFDRFPDLEMPSSSAFIAAVSGGCNAVRYTKTDADGDVDMIWYVHRIVHRSCGS</sequence>
<evidence type="ECO:0000256" key="1">
    <source>
        <dbReference type="SAM" id="MobiDB-lite"/>
    </source>
</evidence>
<reference evidence="3" key="2">
    <citation type="submission" date="2015-01" db="EMBL/GenBank/DDBJ databases">
        <title>Evolutionary Origins and Diversification of the Mycorrhizal Mutualists.</title>
        <authorList>
            <consortium name="DOE Joint Genome Institute"/>
            <consortium name="Mycorrhizal Genomics Consortium"/>
            <person name="Kohler A."/>
            <person name="Kuo A."/>
            <person name="Nagy L.G."/>
            <person name="Floudas D."/>
            <person name="Copeland A."/>
            <person name="Barry K.W."/>
            <person name="Cichocki N."/>
            <person name="Veneault-Fourrey C."/>
            <person name="LaButti K."/>
            <person name="Lindquist E.A."/>
            <person name="Lipzen A."/>
            <person name="Lundell T."/>
            <person name="Morin E."/>
            <person name="Murat C."/>
            <person name="Riley R."/>
            <person name="Ohm R."/>
            <person name="Sun H."/>
            <person name="Tunlid A."/>
            <person name="Henrissat B."/>
            <person name="Grigoriev I.V."/>
            <person name="Hibbett D.S."/>
            <person name="Martin F."/>
        </authorList>
    </citation>
    <scope>NUCLEOTIDE SEQUENCE [LARGE SCALE GENOMIC DNA]</scope>
    <source>
        <strain evidence="3">MAFF 305830</strain>
    </source>
</reference>
<organism evidence="2 3">
    <name type="scientific">Serendipita vermifera MAFF 305830</name>
    <dbReference type="NCBI Taxonomy" id="933852"/>
    <lineage>
        <taxon>Eukaryota</taxon>
        <taxon>Fungi</taxon>
        <taxon>Dikarya</taxon>
        <taxon>Basidiomycota</taxon>
        <taxon>Agaricomycotina</taxon>
        <taxon>Agaricomycetes</taxon>
        <taxon>Sebacinales</taxon>
        <taxon>Serendipitaceae</taxon>
        <taxon>Serendipita</taxon>
    </lineage>
</organism>
<reference evidence="2 3" key="1">
    <citation type="submission" date="2014-04" db="EMBL/GenBank/DDBJ databases">
        <authorList>
            <consortium name="DOE Joint Genome Institute"/>
            <person name="Kuo A."/>
            <person name="Zuccaro A."/>
            <person name="Kohler A."/>
            <person name="Nagy L.G."/>
            <person name="Floudas D."/>
            <person name="Copeland A."/>
            <person name="Barry K.W."/>
            <person name="Cichocki N."/>
            <person name="Veneault-Fourrey C."/>
            <person name="LaButti K."/>
            <person name="Lindquist E.A."/>
            <person name="Lipzen A."/>
            <person name="Lundell T."/>
            <person name="Morin E."/>
            <person name="Murat C."/>
            <person name="Sun H."/>
            <person name="Tunlid A."/>
            <person name="Henrissat B."/>
            <person name="Grigoriev I.V."/>
            <person name="Hibbett D.S."/>
            <person name="Martin F."/>
            <person name="Nordberg H.P."/>
            <person name="Cantor M.N."/>
            <person name="Hua S.X."/>
        </authorList>
    </citation>
    <scope>NUCLEOTIDE SEQUENCE [LARGE SCALE GENOMIC DNA]</scope>
    <source>
        <strain evidence="2 3">MAFF 305830</strain>
    </source>
</reference>
<proteinExistence type="predicted"/>
<name>A0A0C2W0U7_SERVB</name>
<protein>
    <submittedName>
        <fullName evidence="2">Uncharacterized protein</fullName>
    </submittedName>
</protein>
<keyword evidence="3" id="KW-1185">Reference proteome</keyword>
<dbReference type="AlphaFoldDB" id="A0A0C2W0U7"/>
<accession>A0A0C2W0U7</accession>
<evidence type="ECO:0000313" key="3">
    <source>
        <dbReference type="Proteomes" id="UP000054097"/>
    </source>
</evidence>
<gene>
    <name evidence="2" type="ORF">M408DRAFT_30641</name>
</gene>
<dbReference type="HOGENOM" id="CLU_511069_0_0_1"/>
<dbReference type="Proteomes" id="UP000054097">
    <property type="component" value="Unassembled WGS sequence"/>
</dbReference>
<feature type="region of interest" description="Disordered" evidence="1">
    <location>
        <begin position="266"/>
        <end position="294"/>
    </location>
</feature>
<feature type="region of interest" description="Disordered" evidence="1">
    <location>
        <begin position="143"/>
        <end position="162"/>
    </location>
</feature>
<evidence type="ECO:0000313" key="2">
    <source>
        <dbReference type="EMBL" id="KIM20113.1"/>
    </source>
</evidence>
<dbReference type="EMBL" id="KN824474">
    <property type="protein sequence ID" value="KIM20113.1"/>
    <property type="molecule type" value="Genomic_DNA"/>
</dbReference>